<evidence type="ECO:0000313" key="5">
    <source>
        <dbReference type="Proteomes" id="UP001162889"/>
    </source>
</evidence>
<dbReference type="RefSeq" id="WP_217945281.1">
    <property type="nucleotide sequence ID" value="NZ_JAHTGR010000016.1"/>
</dbReference>
<keyword evidence="1" id="KW-1133">Transmembrane helix</keyword>
<protein>
    <submittedName>
        <fullName evidence="2">Uncharacterized protein</fullName>
    </submittedName>
</protein>
<comment type="caution">
    <text evidence="2">The sequence shown here is derived from an EMBL/GenBank/DDBJ whole genome shotgun (WGS) entry which is preliminary data.</text>
</comment>
<dbReference type="EMBL" id="JALJZU010000002">
    <property type="protein sequence ID" value="MCP2007248.1"/>
    <property type="molecule type" value="Genomic_DNA"/>
</dbReference>
<dbReference type="Proteomes" id="UP001162889">
    <property type="component" value="Unassembled WGS sequence"/>
</dbReference>
<evidence type="ECO:0000313" key="4">
    <source>
        <dbReference type="Proteomes" id="UP001155901"/>
    </source>
</evidence>
<dbReference type="AlphaFoldDB" id="A0AA41HBR9"/>
<keyword evidence="5" id="KW-1185">Reference proteome</keyword>
<dbReference type="Proteomes" id="UP001155901">
    <property type="component" value="Unassembled WGS sequence"/>
</dbReference>
<feature type="transmembrane region" description="Helical" evidence="1">
    <location>
        <begin position="7"/>
        <end position="24"/>
    </location>
</feature>
<dbReference type="EMBL" id="JAHTGR010000016">
    <property type="protein sequence ID" value="MBV6324359.1"/>
    <property type="molecule type" value="Genomic_DNA"/>
</dbReference>
<name>A0AA41HBR9_9BURK</name>
<accession>A0AA41HBR9</accession>
<gene>
    <name evidence="2" type="ORF">KVP70_25825</name>
    <name evidence="3" type="ORF">L1274_000941</name>
</gene>
<keyword evidence="1" id="KW-0812">Transmembrane</keyword>
<proteinExistence type="predicted"/>
<evidence type="ECO:0000313" key="2">
    <source>
        <dbReference type="EMBL" id="MBV6324359.1"/>
    </source>
</evidence>
<organism evidence="2 4">
    <name type="scientific">Duganella violaceipulchra</name>
    <dbReference type="NCBI Taxonomy" id="2849652"/>
    <lineage>
        <taxon>Bacteria</taxon>
        <taxon>Pseudomonadati</taxon>
        <taxon>Pseudomonadota</taxon>
        <taxon>Betaproteobacteria</taxon>
        <taxon>Burkholderiales</taxon>
        <taxon>Oxalobacteraceae</taxon>
        <taxon>Telluria group</taxon>
        <taxon>Duganella</taxon>
    </lineage>
</organism>
<keyword evidence="1" id="KW-0472">Membrane</keyword>
<evidence type="ECO:0000313" key="3">
    <source>
        <dbReference type="EMBL" id="MCP2007248.1"/>
    </source>
</evidence>
<evidence type="ECO:0000256" key="1">
    <source>
        <dbReference type="SAM" id="Phobius"/>
    </source>
</evidence>
<reference evidence="2" key="1">
    <citation type="submission" date="2021-07" db="EMBL/GenBank/DDBJ databases">
        <title>Characterization of violacein-producing bacteria and related species.</title>
        <authorList>
            <person name="Wilson H.S."/>
            <person name="De Leon M.E."/>
        </authorList>
    </citation>
    <scope>NUCLEOTIDE SEQUENCE</scope>
    <source>
        <strain evidence="2">HSC-15S17</strain>
    </source>
</reference>
<sequence>MGLKTDAEVAGVGVVLALLAFVYFKDKIAAVAEHPVKAVGEWGADQVQDAGDLLGIPRTNETECEKALREGRTWDASFACPAGTFIGSVFK</sequence>
<reference evidence="3" key="2">
    <citation type="submission" date="2022-03" db="EMBL/GenBank/DDBJ databases">
        <title>Genome Encyclopedia of Bacteria and Archaea VI: Functional Genomics of Type Strains.</title>
        <authorList>
            <person name="Whitman W."/>
        </authorList>
    </citation>
    <scope>NUCLEOTIDE SEQUENCE</scope>
    <source>
        <strain evidence="3">HSC-15S17</strain>
    </source>
</reference>